<feature type="region of interest" description="Disordered" evidence="1">
    <location>
        <begin position="76"/>
        <end position="95"/>
    </location>
</feature>
<keyword evidence="3" id="KW-1185">Reference proteome</keyword>
<name>A0A267DQ41_9PLAT</name>
<feature type="compositionally biased region" description="Basic and acidic residues" evidence="1">
    <location>
        <begin position="259"/>
        <end position="270"/>
    </location>
</feature>
<sequence length="348" mass="39243">MAGPGTLSWRLAGMMRNFYWYCMSLWFGGSSGGSCRSPSGRRRRQPHSICDVTIRSIGGYEVISFRDQPPAPLLTSGANSVAARTRRRRRTVEDARPTASFRLLNRLSKEFLECSDGRLRAGRLGVGREGRRQQNKNRRLTADPKPSGEAGRQNKDKGSLDKDKGRLDRDKSRLDKDKGRLDKDNGRLDKDNGRLDKDKGRLDKDRGRLDRDKGRLDKDKGRLDKDSVSTSDSGSESDSRGEEQRVKAGSNRSRKSNNRSREGGRNRDNGNETEDSGGLSSVRMQRSRSERLDSSGGPARCQQELKDSVKSIGRQLRMVRQEEWMLQRSAKSAKKRAASQKQQQQQRA</sequence>
<feature type="compositionally biased region" description="Basic and acidic residues" evidence="1">
    <location>
        <begin position="237"/>
        <end position="246"/>
    </location>
</feature>
<protein>
    <submittedName>
        <fullName evidence="2">Uncharacterized protein</fullName>
    </submittedName>
</protein>
<feature type="compositionally biased region" description="Basic and acidic residues" evidence="1">
    <location>
        <begin position="152"/>
        <end position="227"/>
    </location>
</feature>
<accession>A0A267DQ41</accession>
<organism evidence="2 3">
    <name type="scientific">Macrostomum lignano</name>
    <dbReference type="NCBI Taxonomy" id="282301"/>
    <lineage>
        <taxon>Eukaryota</taxon>
        <taxon>Metazoa</taxon>
        <taxon>Spiralia</taxon>
        <taxon>Lophotrochozoa</taxon>
        <taxon>Platyhelminthes</taxon>
        <taxon>Rhabditophora</taxon>
        <taxon>Macrostomorpha</taxon>
        <taxon>Macrostomida</taxon>
        <taxon>Macrostomidae</taxon>
        <taxon>Macrostomum</taxon>
    </lineage>
</organism>
<comment type="caution">
    <text evidence="2">The sequence shown here is derived from an EMBL/GenBank/DDBJ whole genome shotgun (WGS) entry which is preliminary data.</text>
</comment>
<feature type="compositionally biased region" description="Low complexity" evidence="1">
    <location>
        <begin position="339"/>
        <end position="348"/>
    </location>
</feature>
<proteinExistence type="predicted"/>
<evidence type="ECO:0000313" key="3">
    <source>
        <dbReference type="Proteomes" id="UP000215902"/>
    </source>
</evidence>
<dbReference type="AlphaFoldDB" id="A0A267DQ41"/>
<reference evidence="2 3" key="1">
    <citation type="submission" date="2017-06" db="EMBL/GenBank/DDBJ databases">
        <title>A platform for efficient transgenesis in Macrostomum lignano, a flatworm model organism for stem cell research.</title>
        <authorList>
            <person name="Berezikov E."/>
        </authorList>
    </citation>
    <scope>NUCLEOTIDE SEQUENCE [LARGE SCALE GENOMIC DNA]</scope>
    <source>
        <strain evidence="2">DV1</strain>
        <tissue evidence="2">Whole organism</tissue>
    </source>
</reference>
<evidence type="ECO:0000313" key="2">
    <source>
        <dbReference type="EMBL" id="PAA50652.1"/>
    </source>
</evidence>
<gene>
    <name evidence="2" type="ORF">BOX15_Mlig020271g1</name>
</gene>
<dbReference type="EMBL" id="NIVC01003591">
    <property type="protein sequence ID" value="PAA50652.1"/>
    <property type="molecule type" value="Genomic_DNA"/>
</dbReference>
<dbReference type="Proteomes" id="UP000215902">
    <property type="component" value="Unassembled WGS sequence"/>
</dbReference>
<feature type="region of interest" description="Disordered" evidence="1">
    <location>
        <begin position="124"/>
        <end position="308"/>
    </location>
</feature>
<evidence type="ECO:0000256" key="1">
    <source>
        <dbReference type="SAM" id="MobiDB-lite"/>
    </source>
</evidence>
<feature type="region of interest" description="Disordered" evidence="1">
    <location>
        <begin position="326"/>
        <end position="348"/>
    </location>
</feature>